<dbReference type="PANTHER" id="PTHR10209">
    <property type="entry name" value="OXIDOREDUCTASE, 2OG-FE II OXYGENASE FAMILY PROTEIN"/>
    <property type="match status" value="1"/>
</dbReference>
<evidence type="ECO:0000256" key="2">
    <source>
        <dbReference type="ARBA" id="ARBA00022723"/>
    </source>
</evidence>
<dbReference type="EMBL" id="JBFOLK010000009">
    <property type="protein sequence ID" value="KAL2486769.1"/>
    <property type="molecule type" value="Genomic_DNA"/>
</dbReference>
<proteinExistence type="inferred from homology"/>
<accession>A0ABD1REB4</accession>
<dbReference type="SUPFAM" id="SSF51197">
    <property type="entry name" value="Clavaminate synthase-like"/>
    <property type="match status" value="1"/>
</dbReference>
<keyword evidence="3" id="KW-0847">Vitamin C</keyword>
<dbReference type="Gene3D" id="2.60.120.330">
    <property type="entry name" value="B-lactam Antibiotic, Isopenicillin N Synthase, Chain"/>
    <property type="match status" value="1"/>
</dbReference>
<keyword evidence="9" id="KW-1185">Reference proteome</keyword>
<keyword evidence="5 6" id="KW-0408">Iron</keyword>
<protein>
    <submittedName>
        <fullName evidence="8">1-aminocyclopropane-1-carboxylate oxidase1</fullName>
    </submittedName>
</protein>
<dbReference type="InterPro" id="IPR027443">
    <property type="entry name" value="IPNS-like_sf"/>
</dbReference>
<evidence type="ECO:0000313" key="8">
    <source>
        <dbReference type="EMBL" id="KAL2486769.1"/>
    </source>
</evidence>
<gene>
    <name evidence="8" type="ORF">Adt_31525</name>
</gene>
<dbReference type="Pfam" id="PF03171">
    <property type="entry name" value="2OG-FeII_Oxy"/>
    <property type="match status" value="1"/>
</dbReference>
<evidence type="ECO:0000313" key="9">
    <source>
        <dbReference type="Proteomes" id="UP001604336"/>
    </source>
</evidence>
<dbReference type="PANTHER" id="PTHR10209:SF791">
    <property type="entry name" value="1-AMINOCYCLOPROPANE-1-CARBOXYLATE OXIDASE HOMOLOG 1"/>
    <property type="match status" value="1"/>
</dbReference>
<keyword evidence="4 6" id="KW-0560">Oxidoreductase</keyword>
<dbReference type="InterPro" id="IPR026992">
    <property type="entry name" value="DIOX_N"/>
</dbReference>
<sequence>MVVPNIGESQATYEPNYDRKSELKAFDDTKAGVKGLVDAGVTKVPQIIIHPPEIDSYKTSNTEKAEYLFPVINLDGMAKDPNKHKEIVDKIRDASETWGFFQVINHGIPPSVLEEMIVGVRRFYEQDNETHEIPPNGWYTTVTLICTFHQQPTGGIHFMSLWRLLILLSLRNYPRACREILMEYSEQVMELVCSLLKLLSESLGLDPNHLINMDCAEGLTMLGHYYPACPEPQLTFGTTKHSDNDFITVLLQDNLGGLQVLHQNQWVDVPPKPGALVVNIVDFLQLTSNNKFKSVEHRVLASRVGPRIYVACFITTGPQPTSKVYAPIKELLSEENPPKYRGITAKEYIDYFRGKGLDGTSALLHFKLNRDMDE</sequence>
<evidence type="ECO:0000259" key="7">
    <source>
        <dbReference type="PROSITE" id="PS51471"/>
    </source>
</evidence>
<organism evidence="8 9">
    <name type="scientific">Abeliophyllum distichum</name>
    <dbReference type="NCBI Taxonomy" id="126358"/>
    <lineage>
        <taxon>Eukaryota</taxon>
        <taxon>Viridiplantae</taxon>
        <taxon>Streptophyta</taxon>
        <taxon>Embryophyta</taxon>
        <taxon>Tracheophyta</taxon>
        <taxon>Spermatophyta</taxon>
        <taxon>Magnoliopsida</taxon>
        <taxon>eudicotyledons</taxon>
        <taxon>Gunneridae</taxon>
        <taxon>Pentapetalae</taxon>
        <taxon>asterids</taxon>
        <taxon>lamiids</taxon>
        <taxon>Lamiales</taxon>
        <taxon>Oleaceae</taxon>
        <taxon>Forsythieae</taxon>
        <taxon>Abeliophyllum</taxon>
    </lineage>
</organism>
<feature type="domain" description="Fe2OG dioxygenase" evidence="7">
    <location>
        <begin position="217"/>
        <end position="316"/>
    </location>
</feature>
<dbReference type="InterPro" id="IPR044861">
    <property type="entry name" value="IPNS-like_FE2OG_OXY"/>
</dbReference>
<dbReference type="GO" id="GO:0016706">
    <property type="term" value="F:2-oxoglutarate-dependent dioxygenase activity"/>
    <property type="evidence" value="ECO:0007669"/>
    <property type="project" value="UniProtKB-ARBA"/>
</dbReference>
<dbReference type="GO" id="GO:0009805">
    <property type="term" value="P:coumarin biosynthetic process"/>
    <property type="evidence" value="ECO:0007669"/>
    <property type="project" value="UniProtKB-ARBA"/>
</dbReference>
<evidence type="ECO:0000256" key="5">
    <source>
        <dbReference type="ARBA" id="ARBA00023004"/>
    </source>
</evidence>
<evidence type="ECO:0000256" key="6">
    <source>
        <dbReference type="RuleBase" id="RU003682"/>
    </source>
</evidence>
<keyword evidence="2 6" id="KW-0479">Metal-binding</keyword>
<evidence type="ECO:0000256" key="4">
    <source>
        <dbReference type="ARBA" id="ARBA00023002"/>
    </source>
</evidence>
<dbReference type="InterPro" id="IPR005123">
    <property type="entry name" value="Oxoglu/Fe-dep_dioxygenase_dom"/>
</dbReference>
<evidence type="ECO:0000256" key="1">
    <source>
        <dbReference type="ARBA" id="ARBA00008056"/>
    </source>
</evidence>
<dbReference type="GO" id="GO:0002238">
    <property type="term" value="P:response to molecule of fungal origin"/>
    <property type="evidence" value="ECO:0007669"/>
    <property type="project" value="UniProtKB-ARBA"/>
</dbReference>
<dbReference type="GO" id="GO:0031418">
    <property type="term" value="F:L-ascorbic acid binding"/>
    <property type="evidence" value="ECO:0007669"/>
    <property type="project" value="UniProtKB-KW"/>
</dbReference>
<dbReference type="PROSITE" id="PS51471">
    <property type="entry name" value="FE2OG_OXY"/>
    <property type="match status" value="1"/>
</dbReference>
<comment type="similarity">
    <text evidence="1 6">Belongs to the iron/ascorbate-dependent oxidoreductase family.</text>
</comment>
<dbReference type="Proteomes" id="UP001604336">
    <property type="component" value="Unassembled WGS sequence"/>
</dbReference>
<reference evidence="9" key="1">
    <citation type="submission" date="2024-07" db="EMBL/GenBank/DDBJ databases">
        <title>Two chromosome-level genome assemblies of Korean endemic species Abeliophyllum distichum and Forsythia ovata (Oleaceae).</title>
        <authorList>
            <person name="Jang H."/>
        </authorList>
    </citation>
    <scope>NUCLEOTIDE SEQUENCE [LARGE SCALE GENOMIC DNA]</scope>
</reference>
<dbReference type="Pfam" id="PF14226">
    <property type="entry name" value="DIOX_N"/>
    <property type="match status" value="1"/>
</dbReference>
<evidence type="ECO:0000256" key="3">
    <source>
        <dbReference type="ARBA" id="ARBA00022896"/>
    </source>
</evidence>
<comment type="caution">
    <text evidence="8">The sequence shown here is derived from an EMBL/GenBank/DDBJ whole genome shotgun (WGS) entry which is preliminary data.</text>
</comment>
<dbReference type="FunFam" id="2.60.120.330:FF:000005">
    <property type="entry name" value="1-aminocyclopropane-1-carboxylate oxidase homolog 1"/>
    <property type="match status" value="1"/>
</dbReference>
<dbReference type="AlphaFoldDB" id="A0ABD1REB4"/>
<name>A0ABD1REB4_9LAMI</name>
<dbReference type="GO" id="GO:0046872">
    <property type="term" value="F:metal ion binding"/>
    <property type="evidence" value="ECO:0007669"/>
    <property type="project" value="UniProtKB-KW"/>
</dbReference>